<keyword evidence="2" id="KW-1185">Reference proteome</keyword>
<name>A0ABC8W4N4_9POAL</name>
<reference evidence="1" key="1">
    <citation type="submission" date="2024-10" db="EMBL/GenBank/DDBJ databases">
        <authorList>
            <person name="Ryan C."/>
        </authorList>
    </citation>
    <scope>NUCLEOTIDE SEQUENCE [LARGE SCALE GENOMIC DNA]</scope>
</reference>
<evidence type="ECO:0000313" key="1">
    <source>
        <dbReference type="EMBL" id="CAL4902306.1"/>
    </source>
</evidence>
<proteinExistence type="predicted"/>
<dbReference type="PANTHER" id="PTHR33526:SF14">
    <property type="entry name" value="OS05G0512100 PROTEIN"/>
    <property type="match status" value="1"/>
</dbReference>
<accession>A0ABC8W4N4</accession>
<evidence type="ECO:0000313" key="2">
    <source>
        <dbReference type="Proteomes" id="UP001497457"/>
    </source>
</evidence>
<gene>
    <name evidence="1" type="ORF">URODEC1_LOCUS9880</name>
</gene>
<protein>
    <submittedName>
        <fullName evidence="1">Uncharacterized protein</fullName>
    </submittedName>
</protein>
<dbReference type="PANTHER" id="PTHR33526">
    <property type="entry name" value="OS07G0123800 PROTEIN"/>
    <property type="match status" value="1"/>
</dbReference>
<organism evidence="1 2">
    <name type="scientific">Urochloa decumbens</name>
    <dbReference type="NCBI Taxonomy" id="240449"/>
    <lineage>
        <taxon>Eukaryota</taxon>
        <taxon>Viridiplantae</taxon>
        <taxon>Streptophyta</taxon>
        <taxon>Embryophyta</taxon>
        <taxon>Tracheophyta</taxon>
        <taxon>Spermatophyta</taxon>
        <taxon>Magnoliopsida</taxon>
        <taxon>Liliopsida</taxon>
        <taxon>Poales</taxon>
        <taxon>Poaceae</taxon>
        <taxon>PACMAD clade</taxon>
        <taxon>Panicoideae</taxon>
        <taxon>Panicodae</taxon>
        <taxon>Paniceae</taxon>
        <taxon>Melinidinae</taxon>
        <taxon>Urochloa</taxon>
    </lineage>
</organism>
<dbReference type="AlphaFoldDB" id="A0ABC8W4N4"/>
<sequence>MSKKAAEGGGGGRKLGRWLGAPVRALSRACDTYVRRMSACAGRMPTHAAAYGSRGGFAPGSMQAATFNSRSRRGGGDDDVGELVRAMSQRQASRREGVEAVSVPVRSRSVAVGRIDEDAPCEFGADDVVRVGAGRPPAVRRARSVAVGGAGLVARAGAGGGYYGAAKKPPLGPGVPRG</sequence>
<dbReference type="Proteomes" id="UP001497457">
    <property type="component" value="Chromosome 11b"/>
</dbReference>
<dbReference type="EMBL" id="OZ075121">
    <property type="protein sequence ID" value="CAL4902306.1"/>
    <property type="molecule type" value="Genomic_DNA"/>
</dbReference>